<dbReference type="Gene3D" id="3.40.50.10420">
    <property type="entry name" value="NagB/RpiA/CoA transferase-like"/>
    <property type="match status" value="1"/>
</dbReference>
<evidence type="ECO:0000256" key="4">
    <source>
        <dbReference type="RuleBase" id="RU361279"/>
    </source>
</evidence>
<evidence type="ECO:0000256" key="2">
    <source>
        <dbReference type="ARBA" id="ARBA00022741"/>
    </source>
</evidence>
<evidence type="ECO:0000313" key="6">
    <source>
        <dbReference type="Proteomes" id="UP000253846"/>
    </source>
</evidence>
<dbReference type="NCBIfam" id="TIGR02727">
    <property type="entry name" value="MTHFS_bact"/>
    <property type="match status" value="1"/>
</dbReference>
<dbReference type="GO" id="GO:0035999">
    <property type="term" value="P:tetrahydrofolate interconversion"/>
    <property type="evidence" value="ECO:0007669"/>
    <property type="project" value="TreeGrafter"/>
</dbReference>
<reference evidence="5 6" key="1">
    <citation type="submission" date="2018-06" db="EMBL/GenBank/DDBJ databases">
        <authorList>
            <consortium name="Pathogen Informatics"/>
            <person name="Doyle S."/>
        </authorList>
    </citation>
    <scope>NUCLEOTIDE SEQUENCE [LARGE SCALE GENOMIC DNA]</scope>
    <source>
        <strain evidence="5 6">NCTC12860</strain>
    </source>
</reference>
<dbReference type="Pfam" id="PF01812">
    <property type="entry name" value="5-FTHF_cyc-lig"/>
    <property type="match status" value="1"/>
</dbReference>
<accession>A0A336NEN8</accession>
<dbReference type="GO" id="GO:0046872">
    <property type="term" value="F:metal ion binding"/>
    <property type="evidence" value="ECO:0007669"/>
    <property type="project" value="UniProtKB-KW"/>
</dbReference>
<proteinExistence type="inferred from homology"/>
<dbReference type="EMBL" id="UFTD01000001">
    <property type="protein sequence ID" value="SSZ39407.1"/>
    <property type="molecule type" value="Genomic_DNA"/>
</dbReference>
<keyword evidence="4" id="KW-0479">Metal-binding</keyword>
<organism evidence="5 6">
    <name type="scientific">Bartonella grahamii</name>
    <dbReference type="NCBI Taxonomy" id="33045"/>
    <lineage>
        <taxon>Bacteria</taxon>
        <taxon>Pseudomonadati</taxon>
        <taxon>Pseudomonadota</taxon>
        <taxon>Alphaproteobacteria</taxon>
        <taxon>Hyphomicrobiales</taxon>
        <taxon>Bartonellaceae</taxon>
        <taxon>Bartonella</taxon>
    </lineage>
</organism>
<protein>
    <recommendedName>
        <fullName evidence="4">5-formyltetrahydrofolate cyclo-ligase</fullName>
        <ecNumber evidence="4">6.3.3.2</ecNumber>
    </recommendedName>
</protein>
<dbReference type="InterPro" id="IPR024185">
    <property type="entry name" value="FTHF_cligase-like_sf"/>
</dbReference>
<evidence type="ECO:0000256" key="3">
    <source>
        <dbReference type="ARBA" id="ARBA00022840"/>
    </source>
</evidence>
<sequence length="230" mass="25449">MSTALVHTEIYKTSTIDKMPASYKTIGETMTHNPPCESASSLRTQQRKSGLSRRDALLIEERALFSQRACCHFIEYLEKKGTDFSRLILAGYWPIKSEIDPRPLLDAVALRGGHLALPAVLDSTTMIFRAFSSSTILEPMRFGTFGPGADSSVVVPNNIIVPLSAFDRQCHRLGYGGGYYDRAIEALEKQGHQMTLWGIGFSCQEVSSIPAAEHDLQVQGIFTEKGFLKC</sequence>
<dbReference type="AlphaFoldDB" id="A0A336NEN8"/>
<dbReference type="PANTHER" id="PTHR23407">
    <property type="entry name" value="ATPASE INHIBITOR/5-FORMYLTETRAHYDROFOLATE CYCLO-LIGASE"/>
    <property type="match status" value="1"/>
</dbReference>
<comment type="similarity">
    <text evidence="1 4">Belongs to the 5-formyltetrahydrofolate cyclo-ligase family.</text>
</comment>
<keyword evidence="4" id="KW-0460">Magnesium</keyword>
<keyword evidence="5" id="KW-0436">Ligase</keyword>
<keyword evidence="2 4" id="KW-0547">Nucleotide-binding</keyword>
<evidence type="ECO:0000313" key="5">
    <source>
        <dbReference type="EMBL" id="SSZ39407.1"/>
    </source>
</evidence>
<evidence type="ECO:0000256" key="1">
    <source>
        <dbReference type="ARBA" id="ARBA00010638"/>
    </source>
</evidence>
<gene>
    <name evidence="5" type="ORF">NCTC12860_00620</name>
</gene>
<dbReference type="GO" id="GO:0005524">
    <property type="term" value="F:ATP binding"/>
    <property type="evidence" value="ECO:0007669"/>
    <property type="project" value="UniProtKB-KW"/>
</dbReference>
<dbReference type="EC" id="6.3.3.2" evidence="4"/>
<dbReference type="InterPro" id="IPR037171">
    <property type="entry name" value="NagB/RpiA_transferase-like"/>
</dbReference>
<dbReference type="SUPFAM" id="SSF100950">
    <property type="entry name" value="NagB/RpiA/CoA transferase-like"/>
    <property type="match status" value="1"/>
</dbReference>
<dbReference type="PANTHER" id="PTHR23407:SF1">
    <property type="entry name" value="5-FORMYLTETRAHYDROFOLATE CYCLO-LIGASE"/>
    <property type="match status" value="1"/>
</dbReference>
<comment type="cofactor">
    <cofactor evidence="4">
        <name>Mg(2+)</name>
        <dbReference type="ChEBI" id="CHEBI:18420"/>
    </cofactor>
</comment>
<dbReference type="InterPro" id="IPR002698">
    <property type="entry name" value="FTHF_cligase"/>
</dbReference>
<dbReference type="Proteomes" id="UP000253846">
    <property type="component" value="Unassembled WGS sequence"/>
</dbReference>
<keyword evidence="3 4" id="KW-0067">ATP-binding</keyword>
<comment type="catalytic activity">
    <reaction evidence="4">
        <text>(6S)-5-formyl-5,6,7,8-tetrahydrofolate + ATP = (6R)-5,10-methenyltetrahydrofolate + ADP + phosphate</text>
        <dbReference type="Rhea" id="RHEA:10488"/>
        <dbReference type="ChEBI" id="CHEBI:30616"/>
        <dbReference type="ChEBI" id="CHEBI:43474"/>
        <dbReference type="ChEBI" id="CHEBI:57455"/>
        <dbReference type="ChEBI" id="CHEBI:57457"/>
        <dbReference type="ChEBI" id="CHEBI:456216"/>
        <dbReference type="EC" id="6.3.3.2"/>
    </reaction>
</comment>
<dbReference type="GO" id="GO:0009396">
    <property type="term" value="P:folic acid-containing compound biosynthetic process"/>
    <property type="evidence" value="ECO:0007669"/>
    <property type="project" value="TreeGrafter"/>
</dbReference>
<name>A0A336NEN8_BARGR</name>
<dbReference type="GO" id="GO:0030272">
    <property type="term" value="F:5-formyltetrahydrofolate cyclo-ligase activity"/>
    <property type="evidence" value="ECO:0007669"/>
    <property type="project" value="UniProtKB-EC"/>
</dbReference>